<sequence length="70" mass="7779">MGNILTSPRMRETLGYEQMNDYAPIKVRMQDEACSELCGQKQPARTLAGAPLSQKGEAIRIKTEKAEARP</sequence>
<dbReference type="EMBL" id="QLYR01000004">
    <property type="protein sequence ID" value="RAQ28733.1"/>
    <property type="molecule type" value="Genomic_DNA"/>
</dbReference>
<dbReference type="AlphaFoldDB" id="A0A328UDT9"/>
<protein>
    <submittedName>
        <fullName evidence="1">Uncharacterized protein</fullName>
    </submittedName>
</protein>
<name>A0A328UDT9_9FIRM</name>
<organism evidence="1 2">
    <name type="scientific">Hydrogeniiclostridium mannosilyticum</name>
    <dbReference type="NCBI Taxonomy" id="2764322"/>
    <lineage>
        <taxon>Bacteria</taxon>
        <taxon>Bacillati</taxon>
        <taxon>Bacillota</taxon>
        <taxon>Clostridia</taxon>
        <taxon>Eubacteriales</taxon>
        <taxon>Acutalibacteraceae</taxon>
        <taxon>Hydrogeniiclostridium</taxon>
    </lineage>
</organism>
<keyword evidence="2" id="KW-1185">Reference proteome</keyword>
<comment type="caution">
    <text evidence="1">The sequence shown here is derived from an EMBL/GenBank/DDBJ whole genome shotgun (WGS) entry which is preliminary data.</text>
</comment>
<gene>
    <name evidence="1" type="ORF">DPQ25_08035</name>
</gene>
<evidence type="ECO:0000313" key="2">
    <source>
        <dbReference type="Proteomes" id="UP000249377"/>
    </source>
</evidence>
<dbReference type="Proteomes" id="UP000249377">
    <property type="component" value="Unassembled WGS sequence"/>
</dbReference>
<accession>A0A328UDT9</accession>
<proteinExistence type="predicted"/>
<evidence type="ECO:0000313" key="1">
    <source>
        <dbReference type="EMBL" id="RAQ28733.1"/>
    </source>
</evidence>
<reference evidence="1 2" key="1">
    <citation type="submission" date="2018-06" db="EMBL/GenBank/DDBJ databases">
        <title>Noncontiguous genome sequence of Ruminococcaceae bacterium ASD2818.</title>
        <authorList>
            <person name="Chaplin A.V."/>
            <person name="Sokolova S.R."/>
            <person name="Kochetkova T.O."/>
            <person name="Goltsov A.Y."/>
            <person name="Trofimov D.Y."/>
            <person name="Efimov B.A."/>
        </authorList>
    </citation>
    <scope>NUCLEOTIDE SEQUENCE [LARGE SCALE GENOMIC DNA]</scope>
    <source>
        <strain evidence="1 2">ASD2818</strain>
    </source>
</reference>